<keyword evidence="4" id="KW-0997">Cell inner membrane</keyword>
<dbReference type="EMBL" id="WUUL01000003">
    <property type="protein sequence ID" value="MXQ53316.1"/>
    <property type="molecule type" value="Genomic_DNA"/>
</dbReference>
<feature type="transmembrane region" description="Helical" evidence="8">
    <location>
        <begin position="125"/>
        <end position="146"/>
    </location>
</feature>
<evidence type="ECO:0000256" key="2">
    <source>
        <dbReference type="ARBA" id="ARBA00022448"/>
    </source>
</evidence>
<sequence>MNRNLATTYSSSLLRLFRVYGTLFAGVLIILCFSILRPDSFATLDNVINISRQISFLVMIALGATLVMAVGEFDLSIGAMASLGGVMAAKLAVSGQPMWLCILLPLAISLVIGYINGWIVTKFKVLSFITTLGMGTILGGITFWLTDGATIFENIPESFRYLGQEMWFTIPILSFIMLFLTILFWYIMSYTPFGRRLYAIGGNEAASRNAGISVAINKNLAFALCAVLATLTGILMASRLGSAQPTSGDGLFLPAYAAAFLGMTSFKEGVPNIWGTFVGAAIIGILANGLTMLEVPPFLQDVVTGSIVIAAVILQKIGRDSS</sequence>
<feature type="transmembrane region" description="Helical" evidence="8">
    <location>
        <begin position="97"/>
        <end position="118"/>
    </location>
</feature>
<dbReference type="CDD" id="cd06579">
    <property type="entry name" value="TM_PBP1_transp_AraH_like"/>
    <property type="match status" value="1"/>
</dbReference>
<feature type="transmembrane region" description="Helical" evidence="8">
    <location>
        <begin position="250"/>
        <end position="266"/>
    </location>
</feature>
<feature type="transmembrane region" description="Helical" evidence="8">
    <location>
        <begin position="56"/>
        <end position="77"/>
    </location>
</feature>
<feature type="transmembrane region" description="Helical" evidence="8">
    <location>
        <begin position="273"/>
        <end position="292"/>
    </location>
</feature>
<evidence type="ECO:0000256" key="3">
    <source>
        <dbReference type="ARBA" id="ARBA00022475"/>
    </source>
</evidence>
<keyword evidence="5 8" id="KW-0812">Transmembrane</keyword>
<dbReference type="GO" id="GO:0022857">
    <property type="term" value="F:transmembrane transporter activity"/>
    <property type="evidence" value="ECO:0007669"/>
    <property type="project" value="InterPro"/>
</dbReference>
<evidence type="ECO:0000256" key="6">
    <source>
        <dbReference type="ARBA" id="ARBA00022989"/>
    </source>
</evidence>
<name>A0A6I4VU19_9BACL</name>
<dbReference type="GO" id="GO:0005886">
    <property type="term" value="C:plasma membrane"/>
    <property type="evidence" value="ECO:0007669"/>
    <property type="project" value="UniProtKB-SubCell"/>
</dbReference>
<dbReference type="AlphaFoldDB" id="A0A6I4VU19"/>
<dbReference type="Pfam" id="PF02653">
    <property type="entry name" value="BPD_transp_2"/>
    <property type="match status" value="1"/>
</dbReference>
<evidence type="ECO:0000313" key="9">
    <source>
        <dbReference type="EMBL" id="MXQ53316.1"/>
    </source>
</evidence>
<protein>
    <submittedName>
        <fullName evidence="9">ABC transporter permease</fullName>
    </submittedName>
</protein>
<organism evidence="9 10">
    <name type="scientific">Shimazuella alba</name>
    <dbReference type="NCBI Taxonomy" id="2690964"/>
    <lineage>
        <taxon>Bacteria</taxon>
        <taxon>Bacillati</taxon>
        <taxon>Bacillota</taxon>
        <taxon>Bacilli</taxon>
        <taxon>Bacillales</taxon>
        <taxon>Thermoactinomycetaceae</taxon>
        <taxon>Shimazuella</taxon>
    </lineage>
</organism>
<evidence type="ECO:0000256" key="7">
    <source>
        <dbReference type="ARBA" id="ARBA00023136"/>
    </source>
</evidence>
<dbReference type="PANTHER" id="PTHR32196">
    <property type="entry name" value="ABC TRANSPORTER PERMEASE PROTEIN YPHD-RELATED-RELATED"/>
    <property type="match status" value="1"/>
</dbReference>
<dbReference type="PANTHER" id="PTHR32196:SF21">
    <property type="entry name" value="ABC TRANSPORTER PERMEASE PROTEIN YPHD-RELATED"/>
    <property type="match status" value="1"/>
</dbReference>
<dbReference type="Proteomes" id="UP000430692">
    <property type="component" value="Unassembled WGS sequence"/>
</dbReference>
<evidence type="ECO:0000256" key="5">
    <source>
        <dbReference type="ARBA" id="ARBA00022692"/>
    </source>
</evidence>
<keyword evidence="6 8" id="KW-1133">Transmembrane helix</keyword>
<feature type="transmembrane region" description="Helical" evidence="8">
    <location>
        <begin position="166"/>
        <end position="187"/>
    </location>
</feature>
<dbReference type="InterPro" id="IPR001851">
    <property type="entry name" value="ABC_transp_permease"/>
</dbReference>
<keyword evidence="10" id="KW-1185">Reference proteome</keyword>
<comment type="caution">
    <text evidence="9">The sequence shown here is derived from an EMBL/GenBank/DDBJ whole genome shotgun (WGS) entry which is preliminary data.</text>
</comment>
<reference evidence="9 10" key="1">
    <citation type="submission" date="2019-12" db="EMBL/GenBank/DDBJ databases">
        <title>Whole-genome analyses of novel actinobacteria.</title>
        <authorList>
            <person name="Sahin N."/>
            <person name="Saygin H."/>
        </authorList>
    </citation>
    <scope>NUCLEOTIDE SEQUENCE [LARGE SCALE GENOMIC DNA]</scope>
    <source>
        <strain evidence="9 10">KC615</strain>
    </source>
</reference>
<keyword evidence="2" id="KW-0813">Transport</keyword>
<feature type="transmembrane region" description="Helical" evidence="8">
    <location>
        <begin position="17"/>
        <end position="36"/>
    </location>
</feature>
<evidence type="ECO:0000256" key="1">
    <source>
        <dbReference type="ARBA" id="ARBA00004651"/>
    </source>
</evidence>
<feature type="transmembrane region" description="Helical" evidence="8">
    <location>
        <begin position="220"/>
        <end position="238"/>
    </location>
</feature>
<comment type="subcellular location">
    <subcellularLocation>
        <location evidence="1">Cell membrane</location>
        <topology evidence="1">Multi-pass membrane protein</topology>
    </subcellularLocation>
</comment>
<evidence type="ECO:0000313" key="10">
    <source>
        <dbReference type="Proteomes" id="UP000430692"/>
    </source>
</evidence>
<accession>A0A6I4VU19</accession>
<keyword evidence="3" id="KW-1003">Cell membrane</keyword>
<keyword evidence="7 8" id="KW-0472">Membrane</keyword>
<gene>
    <name evidence="9" type="ORF">GSM42_06125</name>
</gene>
<proteinExistence type="predicted"/>
<evidence type="ECO:0000256" key="8">
    <source>
        <dbReference type="SAM" id="Phobius"/>
    </source>
</evidence>
<evidence type="ECO:0000256" key="4">
    <source>
        <dbReference type="ARBA" id="ARBA00022519"/>
    </source>
</evidence>